<dbReference type="Proteomes" id="UP000054630">
    <property type="component" value="Unassembled WGS sequence"/>
</dbReference>
<proteinExistence type="predicted"/>
<feature type="domain" description="DNA primase large subunit C-terminal" evidence="8">
    <location>
        <begin position="595"/>
        <end position="765"/>
    </location>
</feature>
<dbReference type="EMBL" id="JYDL01000081">
    <property type="protein sequence ID" value="KRX17835.1"/>
    <property type="molecule type" value="Genomic_DNA"/>
</dbReference>
<keyword evidence="7" id="KW-0411">Iron-sulfur</keyword>
<evidence type="ECO:0000256" key="5">
    <source>
        <dbReference type="ARBA" id="ARBA00022723"/>
    </source>
</evidence>
<dbReference type="AlphaFoldDB" id="A0A0V0RTT1"/>
<keyword evidence="5" id="KW-0479">Metal-binding</keyword>
<dbReference type="OrthoDB" id="421393at2759"/>
<sequence>VPYYSVPSRSITSTRISVSANLKKGYTKCRLSEKKNSLPMGKSNLRQHRSKKMLLDQLSRHFHRFDIIHSWNENFHPLQPNQSFLWNQDTAMHLIMKSFHHPYILNRIFNFESNEQAVSRNMLLSQYLGKLTLLVSRIGSRGNVEQCNGSSWISKWTECNEKYFPCKETEVQRELLSNYDNCRYSSYNNQLDEFENYSNDCFNFSYTPAVNCNDHISLIDTLAQDNYSTESTDNLANLNNAEATASTDNAVLSVSNAEQSLIEDISLVDLFFGEPMQSTETFFNESGLSNENQFDFSTFMLNIEIDNSPTILRQNRRKLYNCLNFSKEFQHNLQIYRQLPNLRIPLEKVFDLAIKRNDVLIAVDTVTSEGFENADILSRKLDFHLKDLHFGIAVHGTDLTNRSSEHVLNQRLEDVFSHFALMIAYADDVESCIWFQKAEISLFRYRFELENELSIKRFLQCNDIAYSVVSREIESEFHYLKYKSCKVRKENIYGVDSKNEITDEEFYQVTFKDALTLIKCREVILNRGSAFVRWTDFKVIVSDKFLLILRQNCKNIAKLMPSLCCDERLSVLKNLFNMRKSVQLLLPINVSNLDELSVISFPPCMRRMYECLVHKRHLSNNGRMQIMLFLKHIGMSIENALKFWLQFTSSKNEMYREEINYTLLRLYGKAGSSTNYCAYYCKTLINKQYRHSVLDCGCPFSACNFSSLQTMLNQWNVSASSQEKILKCFSEKKPNEACRLFFAHSHGHDLENLSVPVILHPNQYFFESQNYHKMKK</sequence>
<dbReference type="InterPro" id="IPR058560">
    <property type="entry name" value="DNA_primase_C"/>
</dbReference>
<dbReference type="GO" id="GO:0006270">
    <property type="term" value="P:DNA replication initiation"/>
    <property type="evidence" value="ECO:0007669"/>
    <property type="project" value="TreeGrafter"/>
</dbReference>
<dbReference type="Pfam" id="PF04104">
    <property type="entry name" value="DNA_primase_lrg"/>
    <property type="match status" value="1"/>
</dbReference>
<comment type="caution">
    <text evidence="9">The sequence shown here is derived from an EMBL/GenBank/DDBJ whole genome shotgun (WGS) entry which is preliminary data.</text>
</comment>
<feature type="non-terminal residue" evidence="9">
    <location>
        <position position="1"/>
    </location>
</feature>
<keyword evidence="2" id="KW-0004">4Fe-4S</keyword>
<dbReference type="Gene3D" id="1.20.930.80">
    <property type="match status" value="1"/>
</dbReference>
<dbReference type="GO" id="GO:0006269">
    <property type="term" value="P:DNA replication, synthesis of primer"/>
    <property type="evidence" value="ECO:0007669"/>
    <property type="project" value="UniProtKB-KW"/>
</dbReference>
<keyword evidence="10" id="KW-1185">Reference proteome</keyword>
<evidence type="ECO:0000256" key="3">
    <source>
        <dbReference type="ARBA" id="ARBA00022515"/>
    </source>
</evidence>
<dbReference type="STRING" id="6336.A0A0V0RTT1"/>
<evidence type="ECO:0000256" key="1">
    <source>
        <dbReference type="ARBA" id="ARBA00001966"/>
    </source>
</evidence>
<dbReference type="InterPro" id="IPR007238">
    <property type="entry name" value="DNA_primase_lsu_euk/arc"/>
</dbReference>
<accession>A0A0V0RTT1</accession>
<dbReference type="GO" id="GO:0051539">
    <property type="term" value="F:4 iron, 4 sulfur cluster binding"/>
    <property type="evidence" value="ECO:0007669"/>
    <property type="project" value="UniProtKB-KW"/>
</dbReference>
<dbReference type="GO" id="GO:0005658">
    <property type="term" value="C:alpha DNA polymerase:primase complex"/>
    <property type="evidence" value="ECO:0007669"/>
    <property type="project" value="TreeGrafter"/>
</dbReference>
<dbReference type="Pfam" id="PF26466">
    <property type="entry name" value="DNA_primase_lrg_N"/>
    <property type="match status" value="1"/>
</dbReference>
<evidence type="ECO:0000256" key="6">
    <source>
        <dbReference type="ARBA" id="ARBA00023004"/>
    </source>
</evidence>
<gene>
    <name evidence="9" type="primary">Prim2</name>
    <name evidence="9" type="ORF">T07_12801</name>
</gene>
<organism evidence="9 10">
    <name type="scientific">Trichinella nelsoni</name>
    <dbReference type="NCBI Taxonomy" id="6336"/>
    <lineage>
        <taxon>Eukaryota</taxon>
        <taxon>Metazoa</taxon>
        <taxon>Ecdysozoa</taxon>
        <taxon>Nematoda</taxon>
        <taxon>Enoplea</taxon>
        <taxon>Dorylaimia</taxon>
        <taxon>Trichinellida</taxon>
        <taxon>Trichinellidae</taxon>
        <taxon>Trichinella</taxon>
    </lineage>
</organism>
<evidence type="ECO:0000256" key="2">
    <source>
        <dbReference type="ARBA" id="ARBA00022485"/>
    </source>
</evidence>
<evidence type="ECO:0000256" key="7">
    <source>
        <dbReference type="ARBA" id="ARBA00023014"/>
    </source>
</evidence>
<evidence type="ECO:0000259" key="8">
    <source>
        <dbReference type="Pfam" id="PF04104"/>
    </source>
</evidence>
<keyword evidence="4" id="KW-0235">DNA replication</keyword>
<evidence type="ECO:0000256" key="4">
    <source>
        <dbReference type="ARBA" id="ARBA00022705"/>
    </source>
</evidence>
<keyword evidence="3" id="KW-0639">Primosome</keyword>
<reference evidence="9 10" key="1">
    <citation type="submission" date="2015-01" db="EMBL/GenBank/DDBJ databases">
        <title>Evolution of Trichinella species and genotypes.</title>
        <authorList>
            <person name="Korhonen P.K."/>
            <person name="Edoardo P."/>
            <person name="Giuseppe L.R."/>
            <person name="Gasser R.B."/>
        </authorList>
    </citation>
    <scope>NUCLEOTIDE SEQUENCE [LARGE SCALE GENOMIC DNA]</scope>
    <source>
        <strain evidence="9">ISS37</strain>
    </source>
</reference>
<dbReference type="PANTHER" id="PTHR10537:SF3">
    <property type="entry name" value="DNA PRIMASE LARGE SUBUNIT"/>
    <property type="match status" value="1"/>
</dbReference>
<comment type="cofactor">
    <cofactor evidence="1">
        <name>[4Fe-4S] cluster</name>
        <dbReference type="ChEBI" id="CHEBI:49883"/>
    </cofactor>
</comment>
<evidence type="ECO:0000313" key="9">
    <source>
        <dbReference type="EMBL" id="KRX17835.1"/>
    </source>
</evidence>
<evidence type="ECO:0000313" key="10">
    <source>
        <dbReference type="Proteomes" id="UP000054630"/>
    </source>
</evidence>
<protein>
    <submittedName>
        <fullName evidence="9">DNA primase large subunit</fullName>
    </submittedName>
</protein>
<keyword evidence="6" id="KW-0408">Iron</keyword>
<name>A0A0V0RTT1_9BILA</name>
<dbReference type="PANTHER" id="PTHR10537">
    <property type="entry name" value="DNA PRIMASE LARGE SUBUNIT"/>
    <property type="match status" value="1"/>
</dbReference>
<dbReference type="GO" id="GO:0046872">
    <property type="term" value="F:metal ion binding"/>
    <property type="evidence" value="ECO:0007669"/>
    <property type="project" value="UniProtKB-KW"/>
</dbReference>